<keyword evidence="1" id="KW-1133">Transmembrane helix</keyword>
<feature type="transmembrane region" description="Helical" evidence="1">
    <location>
        <begin position="46"/>
        <end position="69"/>
    </location>
</feature>
<feature type="transmembrane region" description="Helical" evidence="1">
    <location>
        <begin position="7"/>
        <end position="34"/>
    </location>
</feature>
<keyword evidence="1" id="KW-0472">Membrane</keyword>
<proteinExistence type="predicted"/>
<reference evidence="3" key="1">
    <citation type="submission" date="2018-08" db="EMBL/GenBank/DDBJ databases">
        <authorList>
            <person name="Kim S.-J."/>
            <person name="Jung G.-Y."/>
        </authorList>
    </citation>
    <scope>NUCLEOTIDE SEQUENCE [LARGE SCALE GENOMIC DNA]</scope>
    <source>
        <strain evidence="3">GY_H</strain>
    </source>
</reference>
<organism evidence="2 3">
    <name type="scientific">Undibacter mobilis</name>
    <dbReference type="NCBI Taxonomy" id="2292256"/>
    <lineage>
        <taxon>Bacteria</taxon>
        <taxon>Pseudomonadati</taxon>
        <taxon>Pseudomonadota</taxon>
        <taxon>Alphaproteobacteria</taxon>
        <taxon>Hyphomicrobiales</taxon>
        <taxon>Nitrobacteraceae</taxon>
        <taxon>Undibacter</taxon>
    </lineage>
</organism>
<feature type="transmembrane region" description="Helical" evidence="1">
    <location>
        <begin position="76"/>
        <end position="95"/>
    </location>
</feature>
<comment type="caution">
    <text evidence="2">The sequence shown here is derived from an EMBL/GenBank/DDBJ whole genome shotgun (WGS) entry which is preliminary data.</text>
</comment>
<dbReference type="AlphaFoldDB" id="A0A371B3N1"/>
<evidence type="ECO:0000313" key="2">
    <source>
        <dbReference type="EMBL" id="RDV02196.1"/>
    </source>
</evidence>
<keyword evidence="1" id="KW-0812">Transmembrane</keyword>
<sequence>MQRFQKFIAAYFIVIGMLALIAIIPGGTLLMLIVTMMGLPLFGIPGLLTAAAPTIFIYSTAAFAVFVAATEPKRNYVAISIVVLAAIALAVGPGLKTRWDVKNFADKVSANDIIGNAKSKPKTIELIGDISSGLYKYGEEVGDKRAPCPEICRRLLFGGEVEWVRMTSVPQVDAGRRHGPTFQVDYRLEHRESCPQLYPTGTDIDKAVRDRVAGGDCIVMDVAGAAKPDVTMSFLTLYRKQEHPRRPVTDRPSTIESVKELRVEESSSPTPVLIRTQTTANPIALPFYIGSEFHMQGGYNGPVLGRVEITHNSSDMALILRETFGFIVAPIQPFSKDDVAKLTDRILSLPPDTNPALSSQQQQVLADDLKDRVRKFRLTSADIDFVMRILQDSRISELPIGAAIQGAIRDEPARFTLAIPLMLDRIETPALQSTGQYRGALAWSLLAFPAEALRPHREQILRILDNEQNGTTGPLLARVGELGISDATARIEEQLKSKSSDVRRFAALAVCRAGVDAWATLEPIALAHLAESKPSDKLHDDDRKLILALVRFGKKTLALEALARLLTRDQDNAQKRLDTFEANFTPNRCRDFL</sequence>
<keyword evidence="3" id="KW-1185">Reference proteome</keyword>
<dbReference type="Proteomes" id="UP000263993">
    <property type="component" value="Unassembled WGS sequence"/>
</dbReference>
<name>A0A371B3N1_9BRAD</name>
<dbReference type="OrthoDB" id="9875788at2"/>
<accession>A0A371B3N1</accession>
<dbReference type="RefSeq" id="WP_115518319.1">
    <property type="nucleotide sequence ID" value="NZ_QRGO01000002.1"/>
</dbReference>
<gene>
    <name evidence="2" type="ORF">DXH78_16530</name>
</gene>
<dbReference type="EMBL" id="QRGO01000002">
    <property type="protein sequence ID" value="RDV02196.1"/>
    <property type="molecule type" value="Genomic_DNA"/>
</dbReference>
<evidence type="ECO:0000256" key="1">
    <source>
        <dbReference type="SAM" id="Phobius"/>
    </source>
</evidence>
<evidence type="ECO:0000313" key="3">
    <source>
        <dbReference type="Proteomes" id="UP000263993"/>
    </source>
</evidence>
<protein>
    <submittedName>
        <fullName evidence="2">Uncharacterized protein</fullName>
    </submittedName>
</protein>